<accession>A0ABU1HZZ4</accession>
<name>A0ABU1HZZ4_9MICO</name>
<evidence type="ECO:0000313" key="6">
    <source>
        <dbReference type="EMBL" id="MDR6167216.1"/>
    </source>
</evidence>
<dbReference type="PANTHER" id="PTHR30246:SF1">
    <property type="entry name" value="2-DEHYDRO-3-DEOXY-6-PHOSPHOGALACTONATE ALDOLASE-RELATED"/>
    <property type="match status" value="1"/>
</dbReference>
<comment type="caution">
    <text evidence="6">The sequence shown here is derived from an EMBL/GenBank/DDBJ whole genome shotgun (WGS) entry which is preliminary data.</text>
</comment>
<keyword evidence="5" id="KW-0119">Carbohydrate metabolism</keyword>
<dbReference type="Proteomes" id="UP001260188">
    <property type="component" value="Unassembled WGS sequence"/>
</dbReference>
<protein>
    <submittedName>
        <fullName evidence="6">2-dehydro-3-deoxyphosphogluconate aldolase/(4S)-4-hydroxy-2-oxoglutarate aldolase</fullName>
        <ecNumber evidence="6">4.1.2.14</ecNumber>
        <ecNumber evidence="6">4.1.3.42</ecNumber>
    </submittedName>
</protein>
<dbReference type="Gene3D" id="3.20.20.70">
    <property type="entry name" value="Aldolase class I"/>
    <property type="match status" value="1"/>
</dbReference>
<dbReference type="InterPro" id="IPR013785">
    <property type="entry name" value="Aldolase_TIM"/>
</dbReference>
<comment type="subunit">
    <text evidence="3">Homotrimer.</text>
</comment>
<proteinExistence type="inferred from homology"/>
<dbReference type="Pfam" id="PF01081">
    <property type="entry name" value="Aldolase"/>
    <property type="match status" value="1"/>
</dbReference>
<dbReference type="GO" id="GO:0106009">
    <property type="term" value="F:(4S)-4-hydroxy-2-oxoglutarate aldolase activity"/>
    <property type="evidence" value="ECO:0007669"/>
    <property type="project" value="UniProtKB-EC"/>
</dbReference>
<evidence type="ECO:0000256" key="3">
    <source>
        <dbReference type="ARBA" id="ARBA00011233"/>
    </source>
</evidence>
<keyword evidence="7" id="KW-1185">Reference proteome</keyword>
<dbReference type="EC" id="4.1.3.42" evidence="6"/>
<dbReference type="GO" id="GO:0008675">
    <property type="term" value="F:2-dehydro-3-deoxy-phosphogluconate aldolase activity"/>
    <property type="evidence" value="ECO:0007669"/>
    <property type="project" value="UniProtKB-EC"/>
</dbReference>
<gene>
    <name evidence="6" type="ORF">QE367_001420</name>
</gene>
<organism evidence="6 7">
    <name type="scientific">Microbacterium paludicola</name>
    <dbReference type="NCBI Taxonomy" id="300019"/>
    <lineage>
        <taxon>Bacteria</taxon>
        <taxon>Bacillati</taxon>
        <taxon>Actinomycetota</taxon>
        <taxon>Actinomycetes</taxon>
        <taxon>Micrococcales</taxon>
        <taxon>Microbacteriaceae</taxon>
        <taxon>Microbacterium</taxon>
    </lineage>
</organism>
<comment type="pathway">
    <text evidence="1">Carbohydrate acid metabolism.</text>
</comment>
<dbReference type="SUPFAM" id="SSF51569">
    <property type="entry name" value="Aldolase"/>
    <property type="match status" value="1"/>
</dbReference>
<dbReference type="EC" id="4.1.2.14" evidence="6"/>
<evidence type="ECO:0000313" key="7">
    <source>
        <dbReference type="Proteomes" id="UP001260188"/>
    </source>
</evidence>
<dbReference type="EMBL" id="JAVIZA010000001">
    <property type="protein sequence ID" value="MDR6167216.1"/>
    <property type="molecule type" value="Genomic_DNA"/>
</dbReference>
<dbReference type="InterPro" id="IPR000887">
    <property type="entry name" value="Aldlse_KDPG_KHG"/>
</dbReference>
<keyword evidence="4 6" id="KW-0456">Lyase</keyword>
<evidence type="ECO:0000256" key="1">
    <source>
        <dbReference type="ARBA" id="ARBA00004761"/>
    </source>
</evidence>
<evidence type="ECO:0000256" key="4">
    <source>
        <dbReference type="ARBA" id="ARBA00023239"/>
    </source>
</evidence>
<evidence type="ECO:0000256" key="2">
    <source>
        <dbReference type="ARBA" id="ARBA00006906"/>
    </source>
</evidence>
<dbReference type="RefSeq" id="WP_103843048.1">
    <property type="nucleotide sequence ID" value="NZ_JAVIZA010000001.1"/>
</dbReference>
<dbReference type="CDD" id="cd00452">
    <property type="entry name" value="KDPG_aldolase"/>
    <property type="match status" value="1"/>
</dbReference>
<sequence length="206" mass="21228">MNTPADTAGSWFDHAFAGSPIMAILRGMGVERSLQLAETAWDLGIDAVEVPIQTAVDLDALTAVVEAGRARGKQVGAGTIVDARTVRDAASAGATFTVSPGWDLEVVRASENAGMPSLPGVATASEIHQARRAGLRWLKAFPAAALGPSWFTMMRGPFPDVSFVATGGMDARNAPAFLDGGARVVAVGSALADAAELARLAEVVNK</sequence>
<reference evidence="6 7" key="1">
    <citation type="submission" date="2023-08" db="EMBL/GenBank/DDBJ databases">
        <title>Functional and genomic diversity of the sorghum phyllosphere microbiome.</title>
        <authorList>
            <person name="Shade A."/>
        </authorList>
    </citation>
    <scope>NUCLEOTIDE SEQUENCE [LARGE SCALE GENOMIC DNA]</scope>
    <source>
        <strain evidence="6 7">SORGH_AS_0919</strain>
    </source>
</reference>
<evidence type="ECO:0000256" key="5">
    <source>
        <dbReference type="ARBA" id="ARBA00023277"/>
    </source>
</evidence>
<comment type="similarity">
    <text evidence="2">Belongs to the KHG/KDPG aldolase family.</text>
</comment>
<dbReference type="PANTHER" id="PTHR30246">
    <property type="entry name" value="2-KETO-3-DEOXY-6-PHOSPHOGLUCONATE ALDOLASE"/>
    <property type="match status" value="1"/>
</dbReference>